<protein>
    <submittedName>
        <fullName evidence="2">Hemerythrin HHE cation binding domain-containing protein</fullName>
    </submittedName>
</protein>
<keyword evidence="3" id="KW-1185">Reference proteome</keyword>
<reference evidence="3" key="1">
    <citation type="submission" date="2016-10" db="EMBL/GenBank/DDBJ databases">
        <authorList>
            <person name="Varghese N."/>
            <person name="Submissions S."/>
        </authorList>
    </citation>
    <scope>NUCLEOTIDE SEQUENCE [LARGE SCALE GENOMIC DNA]</scope>
    <source>
        <strain evidence="3">DSM 45317</strain>
    </source>
</reference>
<dbReference type="OrthoDB" id="9793637at2"/>
<evidence type="ECO:0000313" key="2">
    <source>
        <dbReference type="EMBL" id="SFK54590.1"/>
    </source>
</evidence>
<dbReference type="STRING" id="504800.SAMN04488085_102195"/>
<dbReference type="RefSeq" id="WP_091321388.1">
    <property type="nucleotide sequence ID" value="NZ_FOSW01000002.1"/>
</dbReference>
<dbReference type="Gene3D" id="1.20.120.520">
    <property type="entry name" value="nmb1532 protein domain like"/>
    <property type="match status" value="1"/>
</dbReference>
<name>A0A1I4AEI2_9ACTN</name>
<evidence type="ECO:0000259" key="1">
    <source>
        <dbReference type="Pfam" id="PF01814"/>
    </source>
</evidence>
<dbReference type="EMBL" id="FOSW01000002">
    <property type="protein sequence ID" value="SFK54590.1"/>
    <property type="molecule type" value="Genomic_DNA"/>
</dbReference>
<dbReference type="Pfam" id="PF01814">
    <property type="entry name" value="Hemerythrin"/>
    <property type="match status" value="1"/>
</dbReference>
<proteinExistence type="predicted"/>
<dbReference type="AlphaFoldDB" id="A0A1I4AEI2"/>
<dbReference type="InParanoid" id="A0A1I4AEI2"/>
<organism evidence="2 3">
    <name type="scientific">Geodermatophilus ruber</name>
    <dbReference type="NCBI Taxonomy" id="504800"/>
    <lineage>
        <taxon>Bacteria</taxon>
        <taxon>Bacillati</taxon>
        <taxon>Actinomycetota</taxon>
        <taxon>Actinomycetes</taxon>
        <taxon>Geodermatophilales</taxon>
        <taxon>Geodermatophilaceae</taxon>
        <taxon>Geodermatophilus</taxon>
    </lineage>
</organism>
<dbReference type="Proteomes" id="UP000199152">
    <property type="component" value="Unassembled WGS sequence"/>
</dbReference>
<dbReference type="PANTHER" id="PTHR35585:SF1">
    <property type="entry name" value="HHE DOMAIN PROTEIN (AFU_ORTHOLOGUE AFUA_4G00730)"/>
    <property type="match status" value="1"/>
</dbReference>
<dbReference type="InterPro" id="IPR012312">
    <property type="entry name" value="Hemerythrin-like"/>
</dbReference>
<feature type="domain" description="Hemerythrin-like" evidence="1">
    <location>
        <begin position="8"/>
        <end position="126"/>
    </location>
</feature>
<gene>
    <name evidence="2" type="ORF">SAMN04488085_102195</name>
</gene>
<accession>A0A1I4AEI2</accession>
<sequence>MAETQRDVVDLLTADHRQFDRVFCELEELLGNAGAELDDRKQQLVGEVSLGLARHSVAEEAHVYPRVHEQIDAAEARRCQAEHELAERTMKRLERLHPSDEQFDTEVRALIHEIRMHVAHEEGQLFSGLRATFSHAQLVEMGDQVEQVMTLAAPWEHPLVPDEGVAPRALGPVAALLEHLRAAVGGRGPVR</sequence>
<dbReference type="PANTHER" id="PTHR35585">
    <property type="entry name" value="HHE DOMAIN PROTEIN (AFU_ORTHOLOGUE AFUA_4G00730)"/>
    <property type="match status" value="1"/>
</dbReference>
<evidence type="ECO:0000313" key="3">
    <source>
        <dbReference type="Proteomes" id="UP000199152"/>
    </source>
</evidence>